<dbReference type="InterPro" id="IPR011991">
    <property type="entry name" value="ArsR-like_HTH"/>
</dbReference>
<dbReference type="EMBL" id="JAFBEC010000004">
    <property type="protein sequence ID" value="MBM7632767.1"/>
    <property type="molecule type" value="Genomic_DNA"/>
</dbReference>
<evidence type="ECO:0000259" key="4">
    <source>
        <dbReference type="PROSITE" id="PS51118"/>
    </source>
</evidence>
<dbReference type="PANTHER" id="PTHR33204:SF29">
    <property type="entry name" value="TRANSCRIPTIONAL REGULATOR"/>
    <property type="match status" value="1"/>
</dbReference>
<feature type="domain" description="HTH hxlR-type" evidence="4">
    <location>
        <begin position="116"/>
        <end position="214"/>
    </location>
</feature>
<dbReference type="GO" id="GO:0003677">
    <property type="term" value="F:DNA binding"/>
    <property type="evidence" value="ECO:0007669"/>
    <property type="project" value="UniProtKB-KW"/>
</dbReference>
<protein>
    <submittedName>
        <fullName evidence="5">DNA-binding HxlR family transcriptional regulator</fullName>
    </submittedName>
</protein>
<keyword evidence="2 5" id="KW-0238">DNA-binding</keyword>
<comment type="caution">
    <text evidence="5">The sequence shown here is derived from an EMBL/GenBank/DDBJ whole genome shotgun (WGS) entry which is preliminary data.</text>
</comment>
<dbReference type="PANTHER" id="PTHR33204">
    <property type="entry name" value="TRANSCRIPTIONAL REGULATOR, MARR FAMILY"/>
    <property type="match status" value="1"/>
</dbReference>
<evidence type="ECO:0000313" key="5">
    <source>
        <dbReference type="EMBL" id="MBM7632767.1"/>
    </source>
</evidence>
<evidence type="ECO:0000313" key="6">
    <source>
        <dbReference type="Proteomes" id="UP000741863"/>
    </source>
</evidence>
<dbReference type="CDD" id="cd00090">
    <property type="entry name" value="HTH_ARSR"/>
    <property type="match status" value="1"/>
</dbReference>
<keyword evidence="1" id="KW-0805">Transcription regulation</keyword>
<feature type="domain" description="HTH hxlR-type" evidence="4">
    <location>
        <begin position="5"/>
        <end position="104"/>
    </location>
</feature>
<keyword evidence="3" id="KW-0804">Transcription</keyword>
<keyword evidence="6" id="KW-1185">Reference proteome</keyword>
<dbReference type="InterPro" id="IPR036390">
    <property type="entry name" value="WH_DNA-bd_sf"/>
</dbReference>
<evidence type="ECO:0000256" key="2">
    <source>
        <dbReference type="ARBA" id="ARBA00023125"/>
    </source>
</evidence>
<evidence type="ECO:0000256" key="3">
    <source>
        <dbReference type="ARBA" id="ARBA00023163"/>
    </source>
</evidence>
<dbReference type="Proteomes" id="UP000741863">
    <property type="component" value="Unassembled WGS sequence"/>
</dbReference>
<dbReference type="PROSITE" id="PS51118">
    <property type="entry name" value="HTH_HXLR"/>
    <property type="match status" value="2"/>
</dbReference>
<gene>
    <name evidence="5" type="ORF">JOD17_001861</name>
</gene>
<dbReference type="Pfam" id="PF01638">
    <property type="entry name" value="HxlR"/>
    <property type="match status" value="2"/>
</dbReference>
<dbReference type="SUPFAM" id="SSF46785">
    <property type="entry name" value="Winged helix' DNA-binding domain"/>
    <property type="match status" value="2"/>
</dbReference>
<dbReference type="InterPro" id="IPR002577">
    <property type="entry name" value="HTH_HxlR"/>
</dbReference>
<dbReference type="InterPro" id="IPR036388">
    <property type="entry name" value="WH-like_DNA-bd_sf"/>
</dbReference>
<proteinExistence type="predicted"/>
<organism evidence="5 6">
    <name type="scientific">Geomicrobium sediminis</name>
    <dbReference type="NCBI Taxonomy" id="1347788"/>
    <lineage>
        <taxon>Bacteria</taxon>
        <taxon>Bacillati</taxon>
        <taxon>Bacillota</taxon>
        <taxon>Bacilli</taxon>
        <taxon>Bacillales</taxon>
        <taxon>Geomicrobium</taxon>
    </lineage>
</organism>
<reference evidence="5 6" key="1">
    <citation type="submission" date="2021-01" db="EMBL/GenBank/DDBJ databases">
        <title>Genomic Encyclopedia of Type Strains, Phase IV (KMG-IV): sequencing the most valuable type-strain genomes for metagenomic binning, comparative biology and taxonomic classification.</title>
        <authorList>
            <person name="Goeker M."/>
        </authorList>
    </citation>
    <scope>NUCLEOTIDE SEQUENCE [LARGE SCALE GENOMIC DNA]</scope>
    <source>
        <strain evidence="5 6">DSM 25540</strain>
    </source>
</reference>
<accession>A0ABS2PBH9</accession>
<name>A0ABS2PBH9_9BACL</name>
<dbReference type="Gene3D" id="1.10.10.10">
    <property type="entry name" value="Winged helix-like DNA-binding domain superfamily/Winged helix DNA-binding domain"/>
    <property type="match status" value="2"/>
</dbReference>
<evidence type="ECO:0000256" key="1">
    <source>
        <dbReference type="ARBA" id="ARBA00023015"/>
    </source>
</evidence>
<sequence length="217" mass="25340">MNEYQDLEQALNVFVGKWKPIIIYHLTNDGTKRYSDLQRSIPEITKRMLTLKLRELEESGIVSRKVYNQVPPKVEYSMTEYGLTLHPLLVKMNDWGEGHRRPEDHLDQDEHTNEACKALTTIDTIIGKWKSIIISELASEDLRFSDLQKRIPQISRTMLTNNLKQLEKEGIVHREVHQQVPPKVVYSMTDYGATLKPILQDLNQWGEEFIKRQNEGI</sequence>